<sequence>MEYIPLYRRILRADADMYTWPGLFSKGKFPLGRKNINGLCQFIRKDMKTYVPERPRPRPPGAFLCGLECIRIDAGSFALEVISSDDFFFENYCIRGISRSTKHCIRLERTTPHKSGAGRSERTRKLPNYQLAGSLFSSGSDLAGILL</sequence>
<gene>
    <name evidence="2" type="ORF">EYR41_006489</name>
    <name evidence="1" type="ORF">TWF102_011756</name>
</gene>
<dbReference type="Proteomes" id="UP000475325">
    <property type="component" value="Unassembled WGS sequence"/>
</dbReference>
<name>A0A7C8J2Y9_ORBOL</name>
<dbReference type="EMBL" id="SOZJ01000004">
    <property type="protein sequence ID" value="TGJ67356.1"/>
    <property type="molecule type" value="Genomic_DNA"/>
</dbReference>
<organism evidence="1 4">
    <name type="scientific">Orbilia oligospora</name>
    <name type="common">Nematode-trapping fungus</name>
    <name type="synonym">Arthrobotrys oligospora</name>
    <dbReference type="NCBI Taxonomy" id="2813651"/>
    <lineage>
        <taxon>Eukaryota</taxon>
        <taxon>Fungi</taxon>
        <taxon>Dikarya</taxon>
        <taxon>Ascomycota</taxon>
        <taxon>Pezizomycotina</taxon>
        <taxon>Orbiliomycetes</taxon>
        <taxon>Orbiliales</taxon>
        <taxon>Orbiliaceae</taxon>
        <taxon>Orbilia</taxon>
    </lineage>
</organism>
<reference evidence="2 3" key="1">
    <citation type="submission" date="2019-03" db="EMBL/GenBank/DDBJ databases">
        <title>Nematode-trapping fungi genome.</title>
        <authorList>
            <person name="Vidal-Diez De Ulzurrun G."/>
        </authorList>
    </citation>
    <scope>NUCLEOTIDE SEQUENCE [LARGE SCALE GENOMIC DNA]</scope>
    <source>
        <strain evidence="2 3">TWF154</strain>
    </source>
</reference>
<evidence type="ECO:0000313" key="4">
    <source>
        <dbReference type="Proteomes" id="UP000475325"/>
    </source>
</evidence>
<dbReference type="AlphaFoldDB" id="A0A7C8J2Y9"/>
<comment type="caution">
    <text evidence="1">The sequence shown here is derived from an EMBL/GenBank/DDBJ whole genome shotgun (WGS) entry which is preliminary data.</text>
</comment>
<evidence type="ECO:0000313" key="2">
    <source>
        <dbReference type="EMBL" id="TGJ67356.1"/>
    </source>
</evidence>
<evidence type="ECO:0000313" key="3">
    <source>
        <dbReference type="Proteomes" id="UP000297595"/>
    </source>
</evidence>
<evidence type="ECO:0000313" key="1">
    <source>
        <dbReference type="EMBL" id="KAF3084976.1"/>
    </source>
</evidence>
<proteinExistence type="predicted"/>
<dbReference type="Proteomes" id="UP000297595">
    <property type="component" value="Unassembled WGS sequence"/>
</dbReference>
<protein>
    <submittedName>
        <fullName evidence="1">Uncharacterized protein</fullName>
    </submittedName>
</protein>
<accession>A0A7C8J2Y9</accession>
<reference evidence="1 4" key="2">
    <citation type="submission" date="2019-06" db="EMBL/GenBank/DDBJ databases">
        <authorList>
            <person name="Palmer J.M."/>
        </authorList>
    </citation>
    <scope>NUCLEOTIDE SEQUENCE [LARGE SCALE GENOMIC DNA]</scope>
    <source>
        <strain evidence="1 4">TWF102</strain>
    </source>
</reference>
<dbReference type="EMBL" id="WIQW01000094">
    <property type="protein sequence ID" value="KAF3084976.1"/>
    <property type="molecule type" value="Genomic_DNA"/>
</dbReference>